<sequence length="98" mass="10642">MRYSPTTALPLGSRKSASVFLKISIPGIVNTFIGLVKDTTLVMFIGLLDPIALAAAIRANTEWQEIYWELFIFIAAQVGEDADLSDPTLPVMRSNSAA</sequence>
<evidence type="ECO:0000313" key="2">
    <source>
        <dbReference type="Proteomes" id="UP001287059"/>
    </source>
</evidence>
<comment type="caution">
    <text evidence="1">The sequence shown here is derived from an EMBL/GenBank/DDBJ whole genome shotgun (WGS) entry which is preliminary data.</text>
</comment>
<dbReference type="EMBL" id="JAVIIW010000018">
    <property type="protein sequence ID" value="MDX8480101.1"/>
    <property type="molecule type" value="Genomic_DNA"/>
</dbReference>
<evidence type="ECO:0000313" key="1">
    <source>
        <dbReference type="EMBL" id="MDX8480101.1"/>
    </source>
</evidence>
<name>A0ABU4XZH0_9HYPH</name>
<protein>
    <recommendedName>
        <fullName evidence="3">ABC transmembrane type-1 domain-containing protein</fullName>
    </recommendedName>
</protein>
<dbReference type="Proteomes" id="UP001287059">
    <property type="component" value="Unassembled WGS sequence"/>
</dbReference>
<evidence type="ECO:0008006" key="3">
    <source>
        <dbReference type="Google" id="ProtNLM"/>
    </source>
</evidence>
<organism evidence="1 2">
    <name type="scientific">Mesorhizobium album</name>
    <dbReference type="NCBI Taxonomy" id="3072314"/>
    <lineage>
        <taxon>Bacteria</taxon>
        <taxon>Pseudomonadati</taxon>
        <taxon>Pseudomonadota</taxon>
        <taxon>Alphaproteobacteria</taxon>
        <taxon>Hyphomicrobiales</taxon>
        <taxon>Phyllobacteriaceae</taxon>
        <taxon>Mesorhizobium</taxon>
    </lineage>
</organism>
<proteinExistence type="predicted"/>
<keyword evidence="2" id="KW-1185">Reference proteome</keyword>
<reference evidence="1 2" key="1">
    <citation type="submission" date="2023-08" db="EMBL/GenBank/DDBJ databases">
        <title>Implementing the SeqCode for naming new Mesorhizobium species isolated from Vachellia karroo root nodules.</title>
        <authorList>
            <person name="Van Lill M."/>
        </authorList>
    </citation>
    <scope>NUCLEOTIDE SEQUENCE [LARGE SCALE GENOMIC DNA]</scope>
    <source>
        <strain evidence="1 2">VK24D</strain>
    </source>
</reference>
<accession>A0ABU4XZH0</accession>
<gene>
    <name evidence="1" type="ORF">RFN28_16670</name>
</gene>